<dbReference type="Gene3D" id="3.40.710.10">
    <property type="entry name" value="DD-peptidase/beta-lactamase superfamily"/>
    <property type="match status" value="1"/>
</dbReference>
<reference evidence="4" key="2">
    <citation type="submission" date="2020-02" db="EMBL/GenBank/DDBJ databases">
        <title>Flavobacterium profundi sp. nov., isolated from a deep-sea seamount.</title>
        <authorList>
            <person name="Zhang D.-C."/>
        </authorList>
    </citation>
    <scope>NUCLEOTIDE SEQUENCE</scope>
    <source>
        <strain evidence="4">EC11</strain>
    </source>
</reference>
<dbReference type="Proteomes" id="UP000817854">
    <property type="component" value="Unassembled WGS sequence"/>
</dbReference>
<evidence type="ECO:0000313" key="4">
    <source>
        <dbReference type="EMBL" id="NHN25916.1"/>
    </source>
</evidence>
<keyword evidence="2" id="KW-1133">Transmembrane helix</keyword>
<reference evidence="4" key="1">
    <citation type="submission" date="2019-05" db="EMBL/GenBank/DDBJ databases">
        <authorList>
            <person name="Lianzixin W."/>
        </authorList>
    </citation>
    <scope>NUCLEOTIDE SEQUENCE</scope>
    <source>
        <strain evidence="4">EC11</strain>
    </source>
</reference>
<dbReference type="PROSITE" id="PS50005">
    <property type="entry name" value="TPR"/>
    <property type="match status" value="1"/>
</dbReference>
<gene>
    <name evidence="4" type="ORF">FIA58_009540</name>
</gene>
<dbReference type="InterPro" id="IPR011990">
    <property type="entry name" value="TPR-like_helical_dom_sf"/>
</dbReference>
<proteinExistence type="predicted"/>
<evidence type="ECO:0000259" key="3">
    <source>
        <dbReference type="Pfam" id="PF00144"/>
    </source>
</evidence>
<dbReference type="SUPFAM" id="SSF56601">
    <property type="entry name" value="beta-lactamase/transpeptidase-like"/>
    <property type="match status" value="1"/>
</dbReference>
<dbReference type="Pfam" id="PF00144">
    <property type="entry name" value="Beta-lactamase"/>
    <property type="match status" value="1"/>
</dbReference>
<dbReference type="PANTHER" id="PTHR46825">
    <property type="entry name" value="D-ALANYL-D-ALANINE-CARBOXYPEPTIDASE/ENDOPEPTIDASE AMPH"/>
    <property type="match status" value="1"/>
</dbReference>
<keyword evidence="2" id="KW-0812">Transmembrane</keyword>
<name>A0ABX0IV12_9FLAO</name>
<dbReference type="SUPFAM" id="SSF48452">
    <property type="entry name" value="TPR-like"/>
    <property type="match status" value="1"/>
</dbReference>
<feature type="domain" description="Beta-lactamase-related" evidence="3">
    <location>
        <begin position="65"/>
        <end position="368"/>
    </location>
</feature>
<dbReference type="InterPro" id="IPR001466">
    <property type="entry name" value="Beta-lactam-related"/>
</dbReference>
<evidence type="ECO:0000256" key="2">
    <source>
        <dbReference type="SAM" id="Phobius"/>
    </source>
</evidence>
<dbReference type="GO" id="GO:0016787">
    <property type="term" value="F:hydrolase activity"/>
    <property type="evidence" value="ECO:0007669"/>
    <property type="project" value="UniProtKB-KW"/>
</dbReference>
<keyword evidence="4" id="KW-0378">Hydrolase</keyword>
<evidence type="ECO:0000256" key="1">
    <source>
        <dbReference type="PROSITE-ProRule" id="PRU00339"/>
    </source>
</evidence>
<organism evidence="4 5">
    <name type="scientific">Flavobacterium jejuense</name>
    <dbReference type="NCBI Taxonomy" id="1544455"/>
    <lineage>
        <taxon>Bacteria</taxon>
        <taxon>Pseudomonadati</taxon>
        <taxon>Bacteroidota</taxon>
        <taxon>Flavobacteriia</taxon>
        <taxon>Flavobacteriales</taxon>
        <taxon>Flavobacteriaceae</taxon>
        <taxon>Flavobacterium</taxon>
    </lineage>
</organism>
<keyword evidence="2" id="KW-0472">Membrane</keyword>
<accession>A0ABX0IV12</accession>
<evidence type="ECO:0000313" key="5">
    <source>
        <dbReference type="Proteomes" id="UP000817854"/>
    </source>
</evidence>
<protein>
    <submittedName>
        <fullName evidence="4">Serine hydrolase</fullName>
    </submittedName>
</protein>
<sequence>MKKKNNIHETKNILSCFITNNLTSKLIFRLVLKLALISLTALGYAQAPAYFTSNNKNINVEDFNNKINYMLDQVSVPALSMAIIENNEVVFFNNYGKKSLKNNTATDSKTVFEAASLTKMYLVFVVHKLVEKKLLDLDKPIYQYLEYEPLSHDNRYKLITSRMILSHCSGIENWRWNNKDDLLEILSNPGERFVYSGEGFQYLAKVVEVILNESYESYVTRMIVKPFELNDTYLKFKKLRLNPFVKESPSNYAVGHNIFGEEVKKWKNHITVPASGTHTTGKDYAKFMISFFDEKNLSKERRNDIIKPVIRLGEDDASGFMGSGFFMLQNKKDTIISFSGNNDGFRAELFYSVTHKRGFVFFTNSDQGKLITKELNKITTNFDIDVLFDEAFFKYYPSNAITLQNVYREEKVKGVLEKVEQLKKEGKLDESTLNELGEIFKEKETDMSIQLLKENIALYPESPNAYGLLGSIYMNMKKYKLAHTSFLKAKELDFNLWNVQEDIEICQEKIE</sequence>
<keyword evidence="1" id="KW-0802">TPR repeat</keyword>
<dbReference type="Gene3D" id="1.25.40.10">
    <property type="entry name" value="Tetratricopeptide repeat domain"/>
    <property type="match status" value="1"/>
</dbReference>
<dbReference type="PANTHER" id="PTHR46825:SF9">
    <property type="entry name" value="BETA-LACTAMASE-RELATED DOMAIN-CONTAINING PROTEIN"/>
    <property type="match status" value="1"/>
</dbReference>
<dbReference type="InterPro" id="IPR012338">
    <property type="entry name" value="Beta-lactam/transpept-like"/>
</dbReference>
<dbReference type="RefSeq" id="WP_165928891.1">
    <property type="nucleotide sequence ID" value="NZ_VEVQ02000005.1"/>
</dbReference>
<comment type="caution">
    <text evidence="4">The sequence shown here is derived from an EMBL/GenBank/DDBJ whole genome shotgun (WGS) entry which is preliminary data.</text>
</comment>
<feature type="transmembrane region" description="Helical" evidence="2">
    <location>
        <begin position="30"/>
        <end position="51"/>
    </location>
</feature>
<keyword evidence="5" id="KW-1185">Reference proteome</keyword>
<feature type="repeat" description="TPR" evidence="1">
    <location>
        <begin position="463"/>
        <end position="496"/>
    </location>
</feature>
<dbReference type="InterPro" id="IPR019734">
    <property type="entry name" value="TPR_rpt"/>
</dbReference>
<dbReference type="InterPro" id="IPR050491">
    <property type="entry name" value="AmpC-like"/>
</dbReference>
<dbReference type="EMBL" id="VEVQ02000005">
    <property type="protein sequence ID" value="NHN25916.1"/>
    <property type="molecule type" value="Genomic_DNA"/>
</dbReference>